<reference evidence="2 5" key="1">
    <citation type="submission" date="2018-08" db="EMBL/GenBank/DDBJ databases">
        <title>A genome reference for cultivated species of the human gut microbiota.</title>
        <authorList>
            <person name="Zou Y."/>
            <person name="Xue W."/>
            <person name="Luo G."/>
        </authorList>
    </citation>
    <scope>NUCLEOTIDE SEQUENCE [LARGE SCALE GENOMIC DNA]</scope>
    <source>
        <strain evidence="3 5">AF26-4BH</strain>
        <strain evidence="2">TF05-5AC</strain>
    </source>
</reference>
<evidence type="ECO:0008006" key="6">
    <source>
        <dbReference type="Google" id="ProtNLM"/>
    </source>
</evidence>
<dbReference type="AlphaFoldDB" id="A0A3E3IDH7"/>
<evidence type="ECO:0000256" key="1">
    <source>
        <dbReference type="SAM" id="SignalP"/>
    </source>
</evidence>
<proteinExistence type="predicted"/>
<protein>
    <recommendedName>
        <fullName evidence="6">GOLD domain-containing protein</fullName>
    </recommendedName>
</protein>
<dbReference type="RefSeq" id="WP_025488262.1">
    <property type="nucleotide sequence ID" value="NZ_JBKUNB010000007.1"/>
</dbReference>
<dbReference type="OrthoDB" id="2002457at2"/>
<organism evidence="2 4">
    <name type="scientific">Eisenbergiella massiliensis</name>
    <dbReference type="NCBI Taxonomy" id="1720294"/>
    <lineage>
        <taxon>Bacteria</taxon>
        <taxon>Bacillati</taxon>
        <taxon>Bacillota</taxon>
        <taxon>Clostridia</taxon>
        <taxon>Lachnospirales</taxon>
        <taxon>Lachnospiraceae</taxon>
        <taxon>Eisenbergiella</taxon>
    </lineage>
</organism>
<sequence length="125" mass="13430">MKKNLCILCSFILILTLTACGTGFDGSRTGNDSELVMDFKILNTTDSQALAAAEGDTIHAELAAKDGCLSFTIQKGDEEPFYVSEKLIGSQQFDFEINESGTYTVTVTGKKAKNGSVSFTVVNNQ</sequence>
<dbReference type="PROSITE" id="PS51257">
    <property type="entry name" value="PROKAR_LIPOPROTEIN"/>
    <property type="match status" value="1"/>
</dbReference>
<dbReference type="GeneID" id="97985702"/>
<keyword evidence="1" id="KW-0732">Signal</keyword>
<accession>A0A3E3IDH7</accession>
<comment type="caution">
    <text evidence="2">The sequence shown here is derived from an EMBL/GenBank/DDBJ whole genome shotgun (WGS) entry which is preliminary data.</text>
</comment>
<evidence type="ECO:0000313" key="4">
    <source>
        <dbReference type="Proteomes" id="UP000260812"/>
    </source>
</evidence>
<dbReference type="EMBL" id="QVLV01000001">
    <property type="protein sequence ID" value="RGE65134.1"/>
    <property type="molecule type" value="Genomic_DNA"/>
</dbReference>
<feature type="chain" id="PRO_5038233556" description="GOLD domain-containing protein" evidence="1">
    <location>
        <begin position="22"/>
        <end position="125"/>
    </location>
</feature>
<name>A0A3E3IDH7_9FIRM</name>
<feature type="signal peptide" evidence="1">
    <location>
        <begin position="1"/>
        <end position="21"/>
    </location>
</feature>
<gene>
    <name evidence="3" type="ORF">DWY69_06155</name>
    <name evidence="2" type="ORF">DXC51_02085</name>
</gene>
<evidence type="ECO:0000313" key="2">
    <source>
        <dbReference type="EMBL" id="RGE65134.1"/>
    </source>
</evidence>
<keyword evidence="4" id="KW-1185">Reference proteome</keyword>
<evidence type="ECO:0000313" key="3">
    <source>
        <dbReference type="EMBL" id="RGE73064.1"/>
    </source>
</evidence>
<dbReference type="Proteomes" id="UP000260812">
    <property type="component" value="Unassembled WGS sequence"/>
</dbReference>
<dbReference type="EMBL" id="QVLU01000004">
    <property type="protein sequence ID" value="RGE73064.1"/>
    <property type="molecule type" value="Genomic_DNA"/>
</dbReference>
<dbReference type="Proteomes" id="UP000261166">
    <property type="component" value="Unassembled WGS sequence"/>
</dbReference>
<evidence type="ECO:0000313" key="5">
    <source>
        <dbReference type="Proteomes" id="UP000261166"/>
    </source>
</evidence>
<dbReference type="Gene3D" id="2.60.120.380">
    <property type="match status" value="1"/>
</dbReference>